<reference evidence="2 3" key="1">
    <citation type="journal article" date="2019" name="Mol. Ecol. Resour.">
        <title>Improving Illumina assemblies with Hi-C and long reads: an example with the North African dromedary.</title>
        <authorList>
            <person name="Elbers J.P."/>
            <person name="Rogers M.F."/>
            <person name="Perelman P.L."/>
            <person name="Proskuryakova A.A."/>
            <person name="Serdyukova N.A."/>
            <person name="Johnson W.E."/>
            <person name="Horin P."/>
            <person name="Corander J."/>
            <person name="Murphy D."/>
            <person name="Burger P.A."/>
        </authorList>
    </citation>
    <scope>NUCLEOTIDE SEQUENCE [LARGE SCALE GENOMIC DNA]</scope>
    <source>
        <strain evidence="2">Drom800</strain>
        <tissue evidence="2">Blood</tissue>
    </source>
</reference>
<gene>
    <name evidence="2" type="ORF">Cadr_000008245</name>
</gene>
<dbReference type="PANTHER" id="PTHR12784">
    <property type="entry name" value="STEERIN"/>
    <property type="match status" value="1"/>
</dbReference>
<dbReference type="Proteomes" id="UP000299084">
    <property type="component" value="Unassembled WGS sequence"/>
</dbReference>
<protein>
    <submittedName>
        <fullName evidence="2">Cortactin-binding protein 2</fullName>
    </submittedName>
</protein>
<sequence length="267" mass="29757">MGTIAKACLQGSDLLVQQHFRWVQLRWDGEPMHGLLQRFLRKKVVNKFRGQVPSPCDPVCKTVDWALAVWHQLNACLARLGTPEALLGPKYFLSCPVIPGHAQATVKSLENDLSLTLNLDQRLSLGSDDEADLVKELQSMCSSKSESDISKIADSRDDLRRFDSSGNNPVFSATVNNSRMPVSQKEVGPLSSHQTTECSNSKSKTEMGVSRVKSFLPVPRSKVTQCSQNTKRSSSSSSNTRQTEINNNSKEEIWNLRKNEQVEKPNK</sequence>
<accession>A0A5N4DYA8</accession>
<feature type="compositionally biased region" description="Polar residues" evidence="1">
    <location>
        <begin position="239"/>
        <end position="248"/>
    </location>
</feature>
<evidence type="ECO:0000313" key="2">
    <source>
        <dbReference type="EMBL" id="KAB1276047.1"/>
    </source>
</evidence>
<feature type="compositionally biased region" description="Polar residues" evidence="1">
    <location>
        <begin position="191"/>
        <end position="202"/>
    </location>
</feature>
<evidence type="ECO:0000256" key="1">
    <source>
        <dbReference type="SAM" id="MobiDB-lite"/>
    </source>
</evidence>
<dbReference type="PANTHER" id="PTHR12784:SF28">
    <property type="entry name" value="PROTEIN SICKIE"/>
    <property type="match status" value="1"/>
</dbReference>
<name>A0A5N4DYA8_CAMDR</name>
<organism evidence="2 3">
    <name type="scientific">Camelus dromedarius</name>
    <name type="common">Dromedary</name>
    <name type="synonym">Arabian camel</name>
    <dbReference type="NCBI Taxonomy" id="9838"/>
    <lineage>
        <taxon>Eukaryota</taxon>
        <taxon>Metazoa</taxon>
        <taxon>Chordata</taxon>
        <taxon>Craniata</taxon>
        <taxon>Vertebrata</taxon>
        <taxon>Euteleostomi</taxon>
        <taxon>Mammalia</taxon>
        <taxon>Eutheria</taxon>
        <taxon>Laurasiatheria</taxon>
        <taxon>Artiodactyla</taxon>
        <taxon>Tylopoda</taxon>
        <taxon>Camelidae</taxon>
        <taxon>Camelus</taxon>
    </lineage>
</organism>
<dbReference type="InterPro" id="IPR039041">
    <property type="entry name" value="Nav/unc-53"/>
</dbReference>
<proteinExistence type="predicted"/>
<feature type="compositionally biased region" description="Polar residues" evidence="1">
    <location>
        <begin position="222"/>
        <end position="232"/>
    </location>
</feature>
<dbReference type="EMBL" id="JWIN03000007">
    <property type="protein sequence ID" value="KAB1276047.1"/>
    <property type="molecule type" value="Genomic_DNA"/>
</dbReference>
<dbReference type="AlphaFoldDB" id="A0A5N4DYA8"/>
<feature type="compositionally biased region" description="Basic and acidic residues" evidence="1">
    <location>
        <begin position="249"/>
        <end position="267"/>
    </location>
</feature>
<evidence type="ECO:0000313" key="3">
    <source>
        <dbReference type="Proteomes" id="UP000299084"/>
    </source>
</evidence>
<dbReference type="GO" id="GO:0022008">
    <property type="term" value="P:neurogenesis"/>
    <property type="evidence" value="ECO:0007669"/>
    <property type="project" value="InterPro"/>
</dbReference>
<keyword evidence="3" id="KW-1185">Reference proteome</keyword>
<feature type="compositionally biased region" description="Polar residues" evidence="1">
    <location>
        <begin position="166"/>
        <end position="181"/>
    </location>
</feature>
<comment type="caution">
    <text evidence="2">The sequence shown here is derived from an EMBL/GenBank/DDBJ whole genome shotgun (WGS) entry which is preliminary data.</text>
</comment>
<feature type="region of interest" description="Disordered" evidence="1">
    <location>
        <begin position="160"/>
        <end position="267"/>
    </location>
</feature>